<evidence type="ECO:0000259" key="5">
    <source>
        <dbReference type="Pfam" id="PF00535"/>
    </source>
</evidence>
<dbReference type="EMBL" id="MGAI01000002">
    <property type="protein sequence ID" value="OGK45711.1"/>
    <property type="molecule type" value="Genomic_DNA"/>
</dbReference>
<keyword evidence="3" id="KW-0808">Transferase</keyword>
<accession>A0A1F7IQR9</accession>
<evidence type="ECO:0000313" key="6">
    <source>
        <dbReference type="EMBL" id="OGK45711.1"/>
    </source>
</evidence>
<keyword evidence="4" id="KW-0472">Membrane</keyword>
<reference evidence="6 7" key="1">
    <citation type="journal article" date="2016" name="Nat. Commun.">
        <title>Thousands of microbial genomes shed light on interconnected biogeochemical processes in an aquifer system.</title>
        <authorList>
            <person name="Anantharaman K."/>
            <person name="Brown C.T."/>
            <person name="Hug L.A."/>
            <person name="Sharon I."/>
            <person name="Castelle C.J."/>
            <person name="Probst A.J."/>
            <person name="Thomas B.C."/>
            <person name="Singh A."/>
            <person name="Wilkins M.J."/>
            <person name="Karaoz U."/>
            <person name="Brodie E.L."/>
            <person name="Williams K.H."/>
            <person name="Hubbard S.S."/>
            <person name="Banfield J.F."/>
        </authorList>
    </citation>
    <scope>NUCLEOTIDE SEQUENCE [LARGE SCALE GENOMIC DNA]</scope>
</reference>
<proteinExistence type="inferred from homology"/>
<sequence length="345" mass="39938">MMPARRADLTIIVPAYNEENSILDTLDSIKKQSVKAKRVIVVDDHSTDKTADIATSVGVEVRETPTNTGSKAGAQNYALTKVKTKYVMALDADTTMDKSAVEKLLQAFKDENTAAACGFVIPRYVNTVWERGRYIEYLIAFTYYKPIQEYFGKPLISSGCFSMYRTKFLKESNGWPTRTMAEDMDLTWSFHKKRFNVRFIPEAVCYPIEPQNFSFMKKQLIRWSHGFVQNLILHWRNVLTVPYLNYIIAVMTWDSIIASIMYLFLIPAFSIIFRSPWLLLLFIIDAPIVFIPVLLQGLKRKELIIVIISFPSFFVLRIVNAIFIMEAYWSEIILRKRLTQYEKGH</sequence>
<gene>
    <name evidence="6" type="ORF">A3B40_05530</name>
</gene>
<organism evidence="6 7">
    <name type="scientific">Candidatus Roizmanbacteria bacterium RIFCSPLOWO2_01_FULL_37_16</name>
    <dbReference type="NCBI Taxonomy" id="1802058"/>
    <lineage>
        <taxon>Bacteria</taxon>
        <taxon>Candidatus Roizmaniibacteriota</taxon>
    </lineage>
</organism>
<name>A0A1F7IQR9_9BACT</name>
<dbReference type="Gene3D" id="3.90.550.10">
    <property type="entry name" value="Spore Coat Polysaccharide Biosynthesis Protein SpsA, Chain A"/>
    <property type="match status" value="1"/>
</dbReference>
<keyword evidence="4" id="KW-0812">Transmembrane</keyword>
<dbReference type="Proteomes" id="UP000178040">
    <property type="component" value="Unassembled WGS sequence"/>
</dbReference>
<feature type="transmembrane region" description="Helical" evidence="4">
    <location>
        <begin position="304"/>
        <end position="329"/>
    </location>
</feature>
<comment type="similarity">
    <text evidence="1">Belongs to the glycosyltransferase 2 family.</text>
</comment>
<dbReference type="InterPro" id="IPR029044">
    <property type="entry name" value="Nucleotide-diphossugar_trans"/>
</dbReference>
<feature type="transmembrane region" description="Helical" evidence="4">
    <location>
        <begin position="243"/>
        <end position="265"/>
    </location>
</feature>
<dbReference type="PANTHER" id="PTHR43630:SF1">
    <property type="entry name" value="POLY-BETA-1,6-N-ACETYL-D-GLUCOSAMINE SYNTHASE"/>
    <property type="match status" value="1"/>
</dbReference>
<evidence type="ECO:0000256" key="4">
    <source>
        <dbReference type="SAM" id="Phobius"/>
    </source>
</evidence>
<keyword evidence="2" id="KW-0328">Glycosyltransferase</keyword>
<dbReference type="AlphaFoldDB" id="A0A1F7IQR9"/>
<dbReference type="InterPro" id="IPR001173">
    <property type="entry name" value="Glyco_trans_2-like"/>
</dbReference>
<comment type="caution">
    <text evidence="6">The sequence shown here is derived from an EMBL/GenBank/DDBJ whole genome shotgun (WGS) entry which is preliminary data.</text>
</comment>
<feature type="domain" description="Glycosyltransferase 2-like" evidence="5">
    <location>
        <begin position="10"/>
        <end position="171"/>
    </location>
</feature>
<dbReference type="GO" id="GO:0016757">
    <property type="term" value="F:glycosyltransferase activity"/>
    <property type="evidence" value="ECO:0007669"/>
    <property type="project" value="UniProtKB-KW"/>
</dbReference>
<dbReference type="PANTHER" id="PTHR43630">
    <property type="entry name" value="POLY-BETA-1,6-N-ACETYL-D-GLUCOSAMINE SYNTHASE"/>
    <property type="match status" value="1"/>
</dbReference>
<evidence type="ECO:0000256" key="3">
    <source>
        <dbReference type="ARBA" id="ARBA00022679"/>
    </source>
</evidence>
<protein>
    <recommendedName>
        <fullName evidence="5">Glycosyltransferase 2-like domain-containing protein</fullName>
    </recommendedName>
</protein>
<dbReference type="CDD" id="cd06423">
    <property type="entry name" value="CESA_like"/>
    <property type="match status" value="1"/>
</dbReference>
<evidence type="ECO:0000256" key="1">
    <source>
        <dbReference type="ARBA" id="ARBA00006739"/>
    </source>
</evidence>
<dbReference type="Pfam" id="PF00535">
    <property type="entry name" value="Glycos_transf_2"/>
    <property type="match status" value="1"/>
</dbReference>
<evidence type="ECO:0000256" key="2">
    <source>
        <dbReference type="ARBA" id="ARBA00022676"/>
    </source>
</evidence>
<evidence type="ECO:0000313" key="7">
    <source>
        <dbReference type="Proteomes" id="UP000178040"/>
    </source>
</evidence>
<keyword evidence="4" id="KW-1133">Transmembrane helix</keyword>
<dbReference type="SUPFAM" id="SSF53448">
    <property type="entry name" value="Nucleotide-diphospho-sugar transferases"/>
    <property type="match status" value="1"/>
</dbReference>
<feature type="transmembrane region" description="Helical" evidence="4">
    <location>
        <begin position="277"/>
        <end position="298"/>
    </location>
</feature>